<evidence type="ECO:0000256" key="5">
    <source>
        <dbReference type="ARBA" id="ARBA00023136"/>
    </source>
</evidence>
<sequence>MAESTRSESFWKNPEYLSWFTADTASAVGLSIKTLSLSLLGYSVSGSLVSAGWLGTLSLVAQQGLSIFGGTYIDRHDRKRLIAFNALAGFVLWGTIAILGLVNHLSFTVLIVLSVTASAINGFLGGATDAMLRSIIGVRNYPKARSINEGRDSTVNMTGSPLSGFLYSLHPMLPFFTASFMYAIAGIAAFGLKTGNQQIEKTQSDRKSYGQDFLSGWKWSLKRKTVVLSVSAASLASFGINGIQYAIQLDLTGKRVNSTYIGLVGAGICLGMIAGSLIANKISNTAPVGKSVGLAFACISLFMIPMVVSGNQLVIIICNSLIGVPFPIINSLLVGFIFAKAPNRMQGRIGVTLTAPSQMASAFCSAIAGTLLTAIGFRATVMVFSSTFFLGTLMILASRSIRQIPSSPQWEEAVL</sequence>
<gene>
    <name evidence="8" type="ORF">BINDI_0050</name>
</gene>
<name>A0A087VSL0_9BIFI</name>
<comment type="subcellular location">
    <subcellularLocation>
        <location evidence="1">Cell membrane</location>
        <topology evidence="1">Multi-pass membrane protein</topology>
    </subcellularLocation>
</comment>
<evidence type="ECO:0000256" key="2">
    <source>
        <dbReference type="ARBA" id="ARBA00022475"/>
    </source>
</evidence>
<accession>A0A087VSL0</accession>
<feature type="transmembrane region" description="Helical" evidence="6">
    <location>
        <begin position="351"/>
        <end position="369"/>
    </location>
</feature>
<feature type="transmembrane region" description="Helical" evidence="6">
    <location>
        <begin position="291"/>
        <end position="308"/>
    </location>
</feature>
<evidence type="ECO:0000256" key="1">
    <source>
        <dbReference type="ARBA" id="ARBA00004651"/>
    </source>
</evidence>
<dbReference type="RefSeq" id="WP_033491470.1">
    <property type="nucleotide sequence ID" value="NZ_CP006018.1"/>
</dbReference>
<organism evidence="8 9">
    <name type="scientific">Bifidobacterium [indicum] DSM 20214 = LMG 11587</name>
    <dbReference type="NCBI Taxonomy" id="1341694"/>
    <lineage>
        <taxon>Bacteria</taxon>
        <taxon>Bacillati</taxon>
        <taxon>Actinomycetota</taxon>
        <taxon>Actinomycetes</taxon>
        <taxon>Bifidobacteriales</taxon>
        <taxon>Bifidobacteriaceae</taxon>
        <taxon>Bifidobacterium</taxon>
    </lineage>
</organism>
<dbReference type="AlphaFoldDB" id="A0A087VSL0"/>
<feature type="transmembrane region" description="Helical" evidence="6">
    <location>
        <begin position="259"/>
        <end position="279"/>
    </location>
</feature>
<evidence type="ECO:0000313" key="8">
    <source>
        <dbReference type="EMBL" id="AIC91336.1"/>
    </source>
</evidence>
<dbReference type="PANTHER" id="PTHR23513:SF6">
    <property type="entry name" value="MAJOR FACILITATOR SUPERFAMILY ASSOCIATED DOMAIN-CONTAINING PROTEIN"/>
    <property type="match status" value="1"/>
</dbReference>
<feature type="transmembrane region" description="Helical" evidence="6">
    <location>
        <begin position="81"/>
        <end position="101"/>
    </location>
</feature>
<feature type="transmembrane region" description="Helical" evidence="6">
    <location>
        <begin position="107"/>
        <end position="132"/>
    </location>
</feature>
<feature type="transmembrane region" description="Helical" evidence="6">
    <location>
        <begin position="39"/>
        <end position="60"/>
    </location>
</feature>
<dbReference type="SUPFAM" id="SSF103473">
    <property type="entry name" value="MFS general substrate transporter"/>
    <property type="match status" value="1"/>
</dbReference>
<keyword evidence="4 6" id="KW-1133">Transmembrane helix</keyword>
<dbReference type="EMBL" id="CP006018">
    <property type="protein sequence ID" value="AIC91336.1"/>
    <property type="molecule type" value="Genomic_DNA"/>
</dbReference>
<dbReference type="HOGENOM" id="CLU_034180_13_4_11"/>
<evidence type="ECO:0000256" key="4">
    <source>
        <dbReference type="ARBA" id="ARBA00022989"/>
    </source>
</evidence>
<proteinExistence type="predicted"/>
<evidence type="ECO:0000256" key="6">
    <source>
        <dbReference type="SAM" id="Phobius"/>
    </source>
</evidence>
<dbReference type="GO" id="GO:0022857">
    <property type="term" value="F:transmembrane transporter activity"/>
    <property type="evidence" value="ECO:0007669"/>
    <property type="project" value="InterPro"/>
</dbReference>
<feature type="transmembrane region" description="Helical" evidence="6">
    <location>
        <begin position="314"/>
        <end position="339"/>
    </location>
</feature>
<dbReference type="InterPro" id="IPR036259">
    <property type="entry name" value="MFS_trans_sf"/>
</dbReference>
<dbReference type="InterPro" id="IPR011701">
    <property type="entry name" value="MFS"/>
</dbReference>
<dbReference type="Proteomes" id="UP000028569">
    <property type="component" value="Chromosome"/>
</dbReference>
<dbReference type="Pfam" id="PF07690">
    <property type="entry name" value="MFS_1"/>
    <property type="match status" value="1"/>
</dbReference>
<keyword evidence="2" id="KW-1003">Cell membrane</keyword>
<dbReference type="PROSITE" id="PS50850">
    <property type="entry name" value="MFS"/>
    <property type="match status" value="1"/>
</dbReference>
<feature type="transmembrane region" description="Helical" evidence="6">
    <location>
        <begin position="175"/>
        <end position="192"/>
    </location>
</feature>
<evidence type="ECO:0000313" key="9">
    <source>
        <dbReference type="Proteomes" id="UP000028569"/>
    </source>
</evidence>
<dbReference type="KEGG" id="bii:BINDI_0050"/>
<dbReference type="InterPro" id="IPR020846">
    <property type="entry name" value="MFS_dom"/>
</dbReference>
<dbReference type="OrthoDB" id="4965946at2"/>
<dbReference type="Gene3D" id="1.20.1250.20">
    <property type="entry name" value="MFS general substrate transporter like domains"/>
    <property type="match status" value="1"/>
</dbReference>
<dbReference type="PANTHER" id="PTHR23513">
    <property type="entry name" value="INTEGRAL MEMBRANE EFFLUX PROTEIN-RELATED"/>
    <property type="match status" value="1"/>
</dbReference>
<feature type="transmembrane region" description="Helical" evidence="6">
    <location>
        <begin position="375"/>
        <end position="397"/>
    </location>
</feature>
<evidence type="ECO:0000256" key="3">
    <source>
        <dbReference type="ARBA" id="ARBA00022692"/>
    </source>
</evidence>
<keyword evidence="3 6" id="KW-0812">Transmembrane</keyword>
<feature type="domain" description="Major facilitator superfamily (MFS) profile" evidence="7">
    <location>
        <begin position="225"/>
        <end position="415"/>
    </location>
</feature>
<dbReference type="CDD" id="cd06173">
    <property type="entry name" value="MFS_MefA_like"/>
    <property type="match status" value="1"/>
</dbReference>
<evidence type="ECO:0000259" key="7">
    <source>
        <dbReference type="PROSITE" id="PS50850"/>
    </source>
</evidence>
<dbReference type="GO" id="GO:0005886">
    <property type="term" value="C:plasma membrane"/>
    <property type="evidence" value="ECO:0007669"/>
    <property type="project" value="UniProtKB-SubCell"/>
</dbReference>
<reference evidence="8 9" key="1">
    <citation type="journal article" date="2014" name="Appl. Environ. Microbiol.">
        <title>Genomic encyclopedia of type strains of the genus Bifidobacterium.</title>
        <authorList>
            <person name="Milani C."/>
            <person name="Lugli G.A."/>
            <person name="Duranti S."/>
            <person name="Turroni F."/>
            <person name="Bottacini F."/>
            <person name="Mangifesta M."/>
            <person name="Sanchez B."/>
            <person name="Viappiani A."/>
            <person name="Mancabelli L."/>
            <person name="Taminiau B."/>
            <person name="Delcenserie V."/>
            <person name="Barrangou R."/>
            <person name="Margolles A."/>
            <person name="van Sinderen D."/>
            <person name="Ventura M."/>
        </authorList>
    </citation>
    <scope>NUCLEOTIDE SEQUENCE [LARGE SCALE GENOMIC DNA]</scope>
    <source>
        <strain evidence="8 9">LMG 11587</strain>
    </source>
</reference>
<protein>
    <submittedName>
        <fullName evidence="8">Major facilitator superfamily MFS_1</fullName>
    </submittedName>
</protein>
<feature type="transmembrane region" description="Helical" evidence="6">
    <location>
        <begin position="226"/>
        <end position="247"/>
    </location>
</feature>
<keyword evidence="9" id="KW-1185">Reference proteome</keyword>
<keyword evidence="5 6" id="KW-0472">Membrane</keyword>